<evidence type="ECO:0000256" key="2">
    <source>
        <dbReference type="ARBA" id="ARBA00022448"/>
    </source>
</evidence>
<protein>
    <submittedName>
        <fullName evidence="10">Phosphonate ABC transporter, permease protein PhnE</fullName>
    </submittedName>
</protein>
<dbReference type="PANTHER" id="PTHR30043">
    <property type="entry name" value="PHOSPHONATES TRANSPORT SYSTEM PERMEASE PROTEIN"/>
    <property type="match status" value="1"/>
</dbReference>
<keyword evidence="5 7" id="KW-1133">Transmembrane helix</keyword>
<feature type="transmembrane region" description="Helical" evidence="7">
    <location>
        <begin position="135"/>
        <end position="159"/>
    </location>
</feature>
<evidence type="ECO:0000256" key="8">
    <source>
        <dbReference type="SAM" id="MobiDB-lite"/>
    </source>
</evidence>
<feature type="compositionally biased region" description="Polar residues" evidence="8">
    <location>
        <begin position="1"/>
        <end position="13"/>
    </location>
</feature>
<accession>A0A559IWB2</accession>
<organism evidence="10 11">
    <name type="scientific">Paenibacillus agilis</name>
    <dbReference type="NCBI Taxonomy" id="3020863"/>
    <lineage>
        <taxon>Bacteria</taxon>
        <taxon>Bacillati</taxon>
        <taxon>Bacillota</taxon>
        <taxon>Bacilli</taxon>
        <taxon>Bacillales</taxon>
        <taxon>Paenibacillaceae</taxon>
        <taxon>Paenibacillus</taxon>
    </lineage>
</organism>
<dbReference type="NCBIfam" id="TIGR01097">
    <property type="entry name" value="PhnE"/>
    <property type="match status" value="1"/>
</dbReference>
<keyword evidence="11" id="KW-1185">Reference proteome</keyword>
<comment type="similarity">
    <text evidence="7">Belongs to the binding-protein-dependent transport system permease family.</text>
</comment>
<dbReference type="RefSeq" id="WP_144986878.1">
    <property type="nucleotide sequence ID" value="NZ_VNJK01000001.1"/>
</dbReference>
<keyword evidence="2 7" id="KW-0813">Transport</keyword>
<name>A0A559IWB2_9BACL</name>
<evidence type="ECO:0000259" key="9">
    <source>
        <dbReference type="PROSITE" id="PS50928"/>
    </source>
</evidence>
<dbReference type="EMBL" id="VNJK01000001">
    <property type="protein sequence ID" value="TVX91920.1"/>
    <property type="molecule type" value="Genomic_DNA"/>
</dbReference>
<dbReference type="GO" id="GO:0005886">
    <property type="term" value="C:plasma membrane"/>
    <property type="evidence" value="ECO:0007669"/>
    <property type="project" value="UniProtKB-SubCell"/>
</dbReference>
<gene>
    <name evidence="10" type="primary">phnE</name>
    <name evidence="10" type="ORF">FPZ44_01885</name>
</gene>
<dbReference type="PROSITE" id="PS50928">
    <property type="entry name" value="ABC_TM1"/>
    <property type="match status" value="1"/>
</dbReference>
<keyword evidence="4 7" id="KW-0812">Transmembrane</keyword>
<dbReference type="Gene3D" id="1.10.3720.10">
    <property type="entry name" value="MetI-like"/>
    <property type="match status" value="1"/>
</dbReference>
<feature type="domain" description="ABC transmembrane type-1" evidence="9">
    <location>
        <begin position="83"/>
        <end position="266"/>
    </location>
</feature>
<dbReference type="Pfam" id="PF00528">
    <property type="entry name" value="BPD_transp_1"/>
    <property type="match status" value="1"/>
</dbReference>
<dbReference type="InterPro" id="IPR005769">
    <property type="entry name" value="PhnE/PtxC"/>
</dbReference>
<dbReference type="GO" id="GO:0015416">
    <property type="term" value="F:ABC-type phosphonate transporter activity"/>
    <property type="evidence" value="ECO:0007669"/>
    <property type="project" value="InterPro"/>
</dbReference>
<dbReference type="Proteomes" id="UP000318102">
    <property type="component" value="Unassembled WGS sequence"/>
</dbReference>
<feature type="transmembrane region" description="Helical" evidence="7">
    <location>
        <begin position="248"/>
        <end position="267"/>
    </location>
</feature>
<evidence type="ECO:0000256" key="3">
    <source>
        <dbReference type="ARBA" id="ARBA00022475"/>
    </source>
</evidence>
<dbReference type="OrthoDB" id="9808005at2"/>
<dbReference type="CDD" id="cd06261">
    <property type="entry name" value="TM_PBP2"/>
    <property type="match status" value="1"/>
</dbReference>
<dbReference type="AlphaFoldDB" id="A0A559IWB2"/>
<dbReference type="SUPFAM" id="SSF161098">
    <property type="entry name" value="MetI-like"/>
    <property type="match status" value="1"/>
</dbReference>
<feature type="transmembrane region" description="Helical" evidence="7">
    <location>
        <begin position="89"/>
        <end position="108"/>
    </location>
</feature>
<dbReference type="InterPro" id="IPR035906">
    <property type="entry name" value="MetI-like_sf"/>
</dbReference>
<feature type="region of interest" description="Disordered" evidence="8">
    <location>
        <begin position="1"/>
        <end position="21"/>
    </location>
</feature>
<evidence type="ECO:0000313" key="10">
    <source>
        <dbReference type="EMBL" id="TVX91920.1"/>
    </source>
</evidence>
<evidence type="ECO:0000256" key="4">
    <source>
        <dbReference type="ARBA" id="ARBA00022692"/>
    </source>
</evidence>
<comment type="subcellular location">
    <subcellularLocation>
        <location evidence="1 7">Cell membrane</location>
        <topology evidence="1 7">Multi-pass membrane protein</topology>
    </subcellularLocation>
</comment>
<dbReference type="InterPro" id="IPR000515">
    <property type="entry name" value="MetI-like"/>
</dbReference>
<sequence length="274" mass="29658">MNPISVTSPPTNGGNKGAPSIVKPSQTKSIMTFAFIIVLLWLSAERTDATLTQLVTGAPEMGKLLVEMFPPDWSYLTTIWAPMMETVQMAVLGTTMGALLAIPIALLASGNVTRSKWLYIPARLLLNLVRTVPDLLFAAIFVAIFGLGAVAGVAALILFSFGLISKLLYESIEAIDQGPLEAMTAVGANKLQWIRFGVIPQVTAQFISYLLYTFEVNVRAAGVLGLVGAGGIGLLLTRVLDQLRYDRACMIILLTLIIVLVIDYISYRVQEKLL</sequence>
<feature type="transmembrane region" description="Helical" evidence="7">
    <location>
        <begin position="218"/>
        <end position="236"/>
    </location>
</feature>
<keyword evidence="6 7" id="KW-0472">Membrane</keyword>
<keyword evidence="3" id="KW-1003">Cell membrane</keyword>
<evidence type="ECO:0000256" key="6">
    <source>
        <dbReference type="ARBA" id="ARBA00023136"/>
    </source>
</evidence>
<evidence type="ECO:0000256" key="1">
    <source>
        <dbReference type="ARBA" id="ARBA00004651"/>
    </source>
</evidence>
<evidence type="ECO:0000256" key="5">
    <source>
        <dbReference type="ARBA" id="ARBA00022989"/>
    </source>
</evidence>
<reference evidence="10 11" key="1">
    <citation type="submission" date="2019-07" db="EMBL/GenBank/DDBJ databases">
        <authorList>
            <person name="Kim J."/>
        </authorList>
    </citation>
    <scope>NUCLEOTIDE SEQUENCE [LARGE SCALE GENOMIC DNA]</scope>
    <source>
        <strain evidence="10 11">N4</strain>
    </source>
</reference>
<proteinExistence type="inferred from homology"/>
<evidence type="ECO:0000313" key="11">
    <source>
        <dbReference type="Proteomes" id="UP000318102"/>
    </source>
</evidence>
<comment type="caution">
    <text evidence="10">The sequence shown here is derived from an EMBL/GenBank/DDBJ whole genome shotgun (WGS) entry which is preliminary data.</text>
</comment>
<evidence type="ECO:0000256" key="7">
    <source>
        <dbReference type="RuleBase" id="RU363032"/>
    </source>
</evidence>
<dbReference type="PANTHER" id="PTHR30043:SF1">
    <property type="entry name" value="ABC TRANSPORT SYSTEM PERMEASE PROTEIN P69"/>
    <property type="match status" value="1"/>
</dbReference>